<reference evidence="3" key="1">
    <citation type="submission" date="2021-02" db="EMBL/GenBank/DDBJ databases">
        <title>Comparative genomics reveals that relaxation of natural selection precedes convergent phenotypic evolution of cavefish.</title>
        <authorList>
            <person name="Peng Z."/>
        </authorList>
    </citation>
    <scope>NUCLEOTIDE SEQUENCE</scope>
    <source>
        <tissue evidence="3">Muscle</tissue>
    </source>
</reference>
<dbReference type="PANTHER" id="PTHR10760:SF14">
    <property type="entry name" value="TORSIN-1B"/>
    <property type="match status" value="1"/>
</dbReference>
<dbReference type="GO" id="GO:0005635">
    <property type="term" value="C:nuclear envelope"/>
    <property type="evidence" value="ECO:0007669"/>
    <property type="project" value="TreeGrafter"/>
</dbReference>
<protein>
    <recommendedName>
        <fullName evidence="2">Torsin-1A C-terminal domain-containing protein</fullName>
    </recommendedName>
</protein>
<evidence type="ECO:0000313" key="4">
    <source>
        <dbReference type="Proteomes" id="UP001059041"/>
    </source>
</evidence>
<dbReference type="Pfam" id="PF06309">
    <property type="entry name" value="Torsin"/>
    <property type="match status" value="1"/>
</dbReference>
<gene>
    <name evidence="3" type="ORF">IRJ41_010698</name>
</gene>
<dbReference type="GO" id="GO:0016887">
    <property type="term" value="F:ATP hydrolysis activity"/>
    <property type="evidence" value="ECO:0007669"/>
    <property type="project" value="InterPro"/>
</dbReference>
<keyword evidence="4" id="KW-1185">Reference proteome</keyword>
<proteinExistence type="inferred from homology"/>
<name>A0A9W7WF21_TRIRA</name>
<organism evidence="3 4">
    <name type="scientific">Triplophysa rosa</name>
    <name type="common">Cave loach</name>
    <dbReference type="NCBI Taxonomy" id="992332"/>
    <lineage>
        <taxon>Eukaryota</taxon>
        <taxon>Metazoa</taxon>
        <taxon>Chordata</taxon>
        <taxon>Craniata</taxon>
        <taxon>Vertebrata</taxon>
        <taxon>Euteleostomi</taxon>
        <taxon>Actinopterygii</taxon>
        <taxon>Neopterygii</taxon>
        <taxon>Teleostei</taxon>
        <taxon>Ostariophysi</taxon>
        <taxon>Cypriniformes</taxon>
        <taxon>Nemacheilidae</taxon>
        <taxon>Triplophysa</taxon>
    </lineage>
</organism>
<comment type="similarity">
    <text evidence="1">Belongs to the ClpA/ClpB family. Torsin subfamily.</text>
</comment>
<accession>A0A9W7WF21</accession>
<dbReference type="PANTHER" id="PTHR10760">
    <property type="entry name" value="TORSIN"/>
    <property type="match status" value="1"/>
</dbReference>
<dbReference type="GO" id="GO:0019894">
    <property type="term" value="F:kinesin binding"/>
    <property type="evidence" value="ECO:0007669"/>
    <property type="project" value="TreeGrafter"/>
</dbReference>
<evidence type="ECO:0000256" key="1">
    <source>
        <dbReference type="ARBA" id="ARBA00006235"/>
    </source>
</evidence>
<dbReference type="InterPro" id="IPR049337">
    <property type="entry name" value="TOR1A_C"/>
</dbReference>
<evidence type="ECO:0000313" key="3">
    <source>
        <dbReference type="EMBL" id="KAI7797476.1"/>
    </source>
</evidence>
<dbReference type="AlphaFoldDB" id="A0A9W7WF21"/>
<dbReference type="GO" id="GO:0005788">
    <property type="term" value="C:endoplasmic reticulum lumen"/>
    <property type="evidence" value="ECO:0007669"/>
    <property type="project" value="TreeGrafter"/>
</dbReference>
<comment type="caution">
    <text evidence="3">The sequence shown here is derived from an EMBL/GenBank/DDBJ whole genome shotgun (WGS) entry which is preliminary data.</text>
</comment>
<dbReference type="GO" id="GO:0005524">
    <property type="term" value="F:ATP binding"/>
    <property type="evidence" value="ECO:0007669"/>
    <property type="project" value="InterPro"/>
</dbReference>
<evidence type="ECO:0000259" key="2">
    <source>
        <dbReference type="Pfam" id="PF21376"/>
    </source>
</evidence>
<dbReference type="CDD" id="cd00009">
    <property type="entry name" value="AAA"/>
    <property type="match status" value="1"/>
</dbReference>
<dbReference type="InterPro" id="IPR027417">
    <property type="entry name" value="P-loop_NTPase"/>
</dbReference>
<dbReference type="Gene3D" id="3.40.50.300">
    <property type="entry name" value="P-loop containing nucleotide triphosphate hydrolases"/>
    <property type="match status" value="1"/>
</dbReference>
<sequence length="387" mass="44296">MTVCRSGALRGAFGVTRSVTVNNGPVLNSKTPALFLCHPVTLTLSLRAHIPLPTARRAAGFRRPSAARSHKGATVLRLKPRRRAFVIAVPDTVLRERGPRESRFRAHPETCKNERLQPRFAERFRSKSLWAAHRVRCCTEAVSSFMWDSKQTKQLALSFHGTTGVGKKHVAKIIARNIYQLGEQSSYYITFISGHHFPLKDQVDMYSEQLKQQIGYRILRFPLTMFVFDEMDMMNPQLVEAIKPFLNFIPYKKTKRQNKAIFIFLSNAGGNVIANTTVDFWSAGENREEIWMNSKGMHAQILQSILNYESSGFWQLVDHFVPFLPLERTHIRQCVLAEMASLEISVHHHPDLADKVVREMSFFPPEEKVFSVKGCKSVRQELMLIIR</sequence>
<dbReference type="Pfam" id="PF21376">
    <property type="entry name" value="TOR1A_C"/>
    <property type="match status" value="1"/>
</dbReference>
<dbReference type="GO" id="GO:0071763">
    <property type="term" value="P:nuclear membrane organization"/>
    <property type="evidence" value="ECO:0007669"/>
    <property type="project" value="TreeGrafter"/>
</dbReference>
<dbReference type="Proteomes" id="UP001059041">
    <property type="component" value="Linkage Group LG17"/>
</dbReference>
<dbReference type="SUPFAM" id="SSF52540">
    <property type="entry name" value="P-loop containing nucleoside triphosphate hydrolases"/>
    <property type="match status" value="1"/>
</dbReference>
<dbReference type="InterPro" id="IPR010448">
    <property type="entry name" value="Torsin"/>
</dbReference>
<feature type="domain" description="Torsin-1A C-terminal" evidence="2">
    <location>
        <begin position="326"/>
        <end position="382"/>
    </location>
</feature>
<dbReference type="GO" id="GO:0034504">
    <property type="term" value="P:protein localization to nucleus"/>
    <property type="evidence" value="ECO:0007669"/>
    <property type="project" value="TreeGrafter"/>
</dbReference>
<dbReference type="EMBL" id="JAFHDT010000017">
    <property type="protein sequence ID" value="KAI7797476.1"/>
    <property type="molecule type" value="Genomic_DNA"/>
</dbReference>